<dbReference type="Pfam" id="PF14659">
    <property type="entry name" value="Phage_int_SAM_3"/>
    <property type="match status" value="1"/>
</dbReference>
<dbReference type="InterPro" id="IPR044068">
    <property type="entry name" value="CB"/>
</dbReference>
<dbReference type="GO" id="GO:0015074">
    <property type="term" value="P:DNA integration"/>
    <property type="evidence" value="ECO:0007669"/>
    <property type="project" value="UniProtKB-KW"/>
</dbReference>
<dbReference type="Gene3D" id="1.10.443.10">
    <property type="entry name" value="Intergrase catalytic core"/>
    <property type="match status" value="1"/>
</dbReference>
<dbReference type="InterPro" id="IPR004107">
    <property type="entry name" value="Integrase_SAM-like_N"/>
</dbReference>
<evidence type="ECO:0000256" key="3">
    <source>
        <dbReference type="ARBA" id="ARBA00022908"/>
    </source>
</evidence>
<organism evidence="9">
    <name type="scientific">Clostridium botulinum (strain Eklund 17B / Type B)</name>
    <dbReference type="NCBI Taxonomy" id="935198"/>
    <lineage>
        <taxon>Bacteria</taxon>
        <taxon>Bacillati</taxon>
        <taxon>Bacillota</taxon>
        <taxon>Clostridia</taxon>
        <taxon>Eubacteriales</taxon>
        <taxon>Clostridiaceae</taxon>
        <taxon>Clostridium</taxon>
    </lineage>
</organism>
<dbReference type="HOGENOM" id="CLU_027562_17_1_9"/>
<feature type="domain" description="Tyr recombinase" evidence="7">
    <location>
        <begin position="163"/>
        <end position="376"/>
    </location>
</feature>
<dbReference type="PANTHER" id="PTHR30349">
    <property type="entry name" value="PHAGE INTEGRASE-RELATED"/>
    <property type="match status" value="1"/>
</dbReference>
<dbReference type="EMBL" id="CP001056">
    <property type="protein sequence ID" value="ACD22024.1"/>
    <property type="molecule type" value="Genomic_DNA"/>
</dbReference>
<feature type="domain" description="Core-binding (CB)" evidence="8">
    <location>
        <begin position="59"/>
        <end position="142"/>
    </location>
</feature>
<dbReference type="SUPFAM" id="SSF56349">
    <property type="entry name" value="DNA breaking-rejoining enzymes"/>
    <property type="match status" value="1"/>
</dbReference>
<dbReference type="InterPro" id="IPR010998">
    <property type="entry name" value="Integrase_recombinase_N"/>
</dbReference>
<dbReference type="Pfam" id="PF00589">
    <property type="entry name" value="Phage_integrase"/>
    <property type="match status" value="1"/>
</dbReference>
<evidence type="ECO:0000256" key="5">
    <source>
        <dbReference type="ARBA" id="ARBA00023172"/>
    </source>
</evidence>
<evidence type="ECO:0000313" key="9">
    <source>
        <dbReference type="EMBL" id="ACD22024.1"/>
    </source>
</evidence>
<dbReference type="GO" id="GO:0003677">
    <property type="term" value="F:DNA binding"/>
    <property type="evidence" value="ECO:0007669"/>
    <property type="project" value="UniProtKB-UniRule"/>
</dbReference>
<keyword evidence="5" id="KW-0233">DNA recombination</keyword>
<dbReference type="InterPro" id="IPR050090">
    <property type="entry name" value="Tyrosine_recombinase_XerCD"/>
</dbReference>
<keyword evidence="4 6" id="KW-0238">DNA-binding</keyword>
<dbReference type="Gene3D" id="1.10.150.130">
    <property type="match status" value="1"/>
</dbReference>
<accession>U4P6A4</accession>
<dbReference type="PATRIC" id="fig|935198.13.peg.868"/>
<evidence type="ECO:0000256" key="2">
    <source>
        <dbReference type="ARBA" id="ARBA00008857"/>
    </source>
</evidence>
<dbReference type="PANTHER" id="PTHR30349:SF41">
    <property type="entry name" value="INTEGRASE_RECOMBINASE PROTEIN MJ0367-RELATED"/>
    <property type="match status" value="1"/>
</dbReference>
<evidence type="ECO:0000256" key="4">
    <source>
        <dbReference type="ARBA" id="ARBA00023125"/>
    </source>
</evidence>
<sequence>MNGSVRKKGNVWYYRYYEYVNGVKKQIERKGGITKKEALQKLNEEIYRQNNGLLKPKEILLKDYLKIWLEDYVKPNNSENTYIKYKGTVNKYINPQLGLIKLCDLKVINIEQFLSKLKKTKLSLTTIQKHYLVLNGALNKAIKLQMLNDNPCKYVDTPKRSKYKASILTFEELHSIYTNLNTKIYEDYIMKLGMDLTIETGLRRGEMCGLQWSDIDFDNKILNVNTALIRVNNDYKISNLKTDSSYRKLPLSNEIIKILKSHKSKQNINKIKYGNNFVYSNKFDGDSTEYNLIFTWENGRYIIPSNFLQRLKRLCKYCKIEKNIRWHDLRHSNATILLKNKISMKVIQERLGHSLMQTTSDIYAHVTEEMNREATDVISNVLYNKK</sequence>
<dbReference type="CDD" id="cd01189">
    <property type="entry name" value="INT_ICEBs1_C_like"/>
    <property type="match status" value="1"/>
</dbReference>
<gene>
    <name evidence="9" type="ordered locus">CLL_A0918</name>
</gene>
<comment type="function">
    <text evidence="1">Site-specific tyrosine recombinase, which acts by catalyzing the cutting and rejoining of the recombining DNA molecules.</text>
</comment>
<accession>B2TMD1</accession>
<keyword evidence="3" id="KW-0229">DNA integration</keyword>
<reference evidence="9" key="1">
    <citation type="submission" date="2009-06" db="EMBL/GenBank/DDBJ databases">
        <authorList>
            <consortium name="US DOE Joint Genome Institute (JGI-PGF)"/>
            <person name="Lucas S."/>
            <person name="Copeland A."/>
            <person name="Lapidus A."/>
            <person name="Glavina del Rio T."/>
            <person name="Dalin E."/>
            <person name="Tice H."/>
            <person name="Bruce D."/>
            <person name="Goodwin L."/>
            <person name="Pitluck S."/>
            <person name="Kyrpides N."/>
            <person name="Mavromatis K."/>
            <person name="Ivanova N."/>
            <person name="Saunders E."/>
            <person name="Brettin T."/>
            <person name="Detter J.C."/>
            <person name="Han C."/>
            <person name="Larimer F."/>
            <person name="Land M."/>
            <person name="Hauser L."/>
            <person name="Markowitz V."/>
            <person name="Cheng J.-F."/>
            <person name="Hugenholtz P."/>
            <person name="Woyke T."/>
            <person name="Wu D."/>
            <person name="Gronow S."/>
            <person name="Klenk H.-P."/>
            <person name="Eisen J.A."/>
        </authorList>
    </citation>
    <scope>NUCLEOTIDE SEQUENCE</scope>
    <source>
        <strain evidence="9">Eklund 17B</strain>
    </source>
</reference>
<dbReference type="InterPro" id="IPR002104">
    <property type="entry name" value="Integrase_catalytic"/>
</dbReference>
<comment type="similarity">
    <text evidence="2">Belongs to the 'phage' integrase family.</text>
</comment>
<reference evidence="9" key="2">
    <citation type="submission" date="2009-08" db="EMBL/GenBank/DDBJ databases">
        <authorList>
            <person name="Shrivastava S."/>
            <person name="Brinkac L.M."/>
            <person name="Dodson R.J."/>
            <person name="Harkins D.M."/>
            <person name="Durkin A.S."/>
            <person name="Sutton G."/>
        </authorList>
    </citation>
    <scope>NUCLEOTIDE SEQUENCE</scope>
    <source>
        <strain evidence="9">Eklund 17B</strain>
    </source>
</reference>
<evidence type="ECO:0000259" key="8">
    <source>
        <dbReference type="PROSITE" id="PS51900"/>
    </source>
</evidence>
<dbReference type="InterPro" id="IPR013762">
    <property type="entry name" value="Integrase-like_cat_sf"/>
</dbReference>
<dbReference type="PROSITE" id="PS51898">
    <property type="entry name" value="TYR_RECOMBINASE"/>
    <property type="match status" value="1"/>
</dbReference>
<dbReference type="PROSITE" id="PS51900">
    <property type="entry name" value="CB"/>
    <property type="match status" value="1"/>
</dbReference>
<dbReference type="KEGG" id="cbk:CLL_A0918"/>
<evidence type="ECO:0000256" key="1">
    <source>
        <dbReference type="ARBA" id="ARBA00003283"/>
    </source>
</evidence>
<dbReference type="GO" id="GO:0006310">
    <property type="term" value="P:DNA recombination"/>
    <property type="evidence" value="ECO:0007669"/>
    <property type="project" value="UniProtKB-KW"/>
</dbReference>
<evidence type="ECO:0000259" key="7">
    <source>
        <dbReference type="PROSITE" id="PS51898"/>
    </source>
</evidence>
<proteinExistence type="inferred from homology"/>
<name>B2TMD1_CLOBB</name>
<evidence type="ECO:0000256" key="6">
    <source>
        <dbReference type="PROSITE-ProRule" id="PRU01248"/>
    </source>
</evidence>
<dbReference type="AlphaFoldDB" id="B2TMD1"/>
<dbReference type="InterPro" id="IPR011010">
    <property type="entry name" value="DNA_brk_join_enz"/>
</dbReference>
<protein>
    <submittedName>
        <fullName evidence="9">Prophage LambdaBa04, site-specific recombinase, phage integrase family</fullName>
    </submittedName>
</protein>